<evidence type="ECO:0000256" key="6">
    <source>
        <dbReference type="ARBA" id="ARBA00043266"/>
    </source>
</evidence>
<feature type="non-terminal residue" evidence="9">
    <location>
        <position position="479"/>
    </location>
</feature>
<evidence type="ECO:0000256" key="7">
    <source>
        <dbReference type="SAM" id="Phobius"/>
    </source>
</evidence>
<keyword evidence="7" id="KW-0812">Transmembrane</keyword>
<dbReference type="SMART" id="SM00406">
    <property type="entry name" value="IGv"/>
    <property type="match status" value="5"/>
</dbReference>
<dbReference type="Pfam" id="PF07686">
    <property type="entry name" value="V-set"/>
    <property type="match status" value="4"/>
</dbReference>
<evidence type="ECO:0000313" key="9">
    <source>
        <dbReference type="EMBL" id="KAK7799610.1"/>
    </source>
</evidence>
<dbReference type="InterPro" id="IPR003599">
    <property type="entry name" value="Ig_sub"/>
</dbReference>
<dbReference type="InterPro" id="IPR003598">
    <property type="entry name" value="Ig_sub2"/>
</dbReference>
<keyword evidence="2" id="KW-0391">Immunity</keyword>
<keyword evidence="3" id="KW-1064">Adaptive immunity</keyword>
<dbReference type="GO" id="GO:0042101">
    <property type="term" value="C:T cell receptor complex"/>
    <property type="evidence" value="ECO:0007669"/>
    <property type="project" value="UniProtKB-KW"/>
</dbReference>
<dbReference type="InterPro" id="IPR051287">
    <property type="entry name" value="TCR_variable_region"/>
</dbReference>
<evidence type="ECO:0000256" key="4">
    <source>
        <dbReference type="ARBA" id="ARBA00023170"/>
    </source>
</evidence>
<dbReference type="SUPFAM" id="SSF48726">
    <property type="entry name" value="Immunoglobulin"/>
    <property type="match status" value="5"/>
</dbReference>
<dbReference type="PANTHER" id="PTHR19367:SF42">
    <property type="entry name" value="T CELL RECEPTOR ALPHA VARIABLE 18"/>
    <property type="match status" value="1"/>
</dbReference>
<protein>
    <recommendedName>
        <fullName evidence="8">Ig-like domain-containing protein</fullName>
    </recommendedName>
</protein>
<evidence type="ECO:0000259" key="8">
    <source>
        <dbReference type="PROSITE" id="PS50835"/>
    </source>
</evidence>
<dbReference type="SMART" id="SM00409">
    <property type="entry name" value="IG"/>
    <property type="match status" value="5"/>
</dbReference>
<evidence type="ECO:0000256" key="2">
    <source>
        <dbReference type="ARBA" id="ARBA00022859"/>
    </source>
</evidence>
<feature type="transmembrane region" description="Helical" evidence="7">
    <location>
        <begin position="119"/>
        <end position="139"/>
    </location>
</feature>
<dbReference type="InterPro" id="IPR013783">
    <property type="entry name" value="Ig-like_fold"/>
</dbReference>
<accession>A0AAW0HDU8</accession>
<comment type="caution">
    <text evidence="9">The sequence shown here is derived from an EMBL/GenBank/DDBJ whole genome shotgun (WGS) entry which is preliminary data.</text>
</comment>
<keyword evidence="5" id="KW-0393">Immunoglobulin domain</keyword>
<keyword evidence="6" id="KW-1279">T cell receptor</keyword>
<keyword evidence="7" id="KW-0472">Membrane</keyword>
<keyword evidence="4" id="KW-0675">Receptor</keyword>
<organism evidence="9 10">
    <name type="scientific">Myodes glareolus</name>
    <name type="common">Bank vole</name>
    <name type="synonym">Clethrionomys glareolus</name>
    <dbReference type="NCBI Taxonomy" id="447135"/>
    <lineage>
        <taxon>Eukaryota</taxon>
        <taxon>Metazoa</taxon>
        <taxon>Chordata</taxon>
        <taxon>Craniata</taxon>
        <taxon>Vertebrata</taxon>
        <taxon>Euteleostomi</taxon>
        <taxon>Mammalia</taxon>
        <taxon>Eutheria</taxon>
        <taxon>Euarchontoglires</taxon>
        <taxon>Glires</taxon>
        <taxon>Rodentia</taxon>
        <taxon>Myomorpha</taxon>
        <taxon>Muroidea</taxon>
        <taxon>Cricetidae</taxon>
        <taxon>Arvicolinae</taxon>
        <taxon>Myodes</taxon>
    </lineage>
</organism>
<dbReference type="AlphaFoldDB" id="A0AAW0HDU8"/>
<feature type="domain" description="Ig-like" evidence="8">
    <location>
        <begin position="5"/>
        <end position="105"/>
    </location>
</feature>
<evidence type="ECO:0000256" key="5">
    <source>
        <dbReference type="ARBA" id="ARBA00023319"/>
    </source>
</evidence>
<evidence type="ECO:0000256" key="3">
    <source>
        <dbReference type="ARBA" id="ARBA00023130"/>
    </source>
</evidence>
<feature type="domain" description="Ig-like" evidence="8">
    <location>
        <begin position="113"/>
        <end position="192"/>
    </location>
</feature>
<dbReference type="EMBL" id="JBBHLL010000601">
    <property type="protein sequence ID" value="KAK7799610.1"/>
    <property type="molecule type" value="Genomic_DNA"/>
</dbReference>
<feature type="domain" description="Ig-like" evidence="8">
    <location>
        <begin position="200"/>
        <end position="305"/>
    </location>
</feature>
<dbReference type="InterPro" id="IPR007110">
    <property type="entry name" value="Ig-like_dom"/>
</dbReference>
<reference evidence="9 10" key="1">
    <citation type="journal article" date="2023" name="bioRxiv">
        <title>Conserved and derived expression patterns and positive selection on dental genes reveal complex evolutionary context of ever-growing rodent molars.</title>
        <authorList>
            <person name="Calamari Z.T."/>
            <person name="Song A."/>
            <person name="Cohen E."/>
            <person name="Akter M."/>
            <person name="Roy R.D."/>
            <person name="Hallikas O."/>
            <person name="Christensen M.M."/>
            <person name="Li P."/>
            <person name="Marangoni P."/>
            <person name="Jernvall J."/>
            <person name="Klein O.D."/>
        </authorList>
    </citation>
    <scope>NUCLEOTIDE SEQUENCE [LARGE SCALE GENOMIC DNA]</scope>
    <source>
        <strain evidence="9">V071</strain>
    </source>
</reference>
<evidence type="ECO:0000313" key="10">
    <source>
        <dbReference type="Proteomes" id="UP001488838"/>
    </source>
</evidence>
<dbReference type="Proteomes" id="UP001488838">
    <property type="component" value="Unassembled WGS sequence"/>
</dbReference>
<dbReference type="CDD" id="cd04983">
    <property type="entry name" value="IgV_TCR_alpha"/>
    <property type="match status" value="1"/>
</dbReference>
<dbReference type="InterPro" id="IPR013106">
    <property type="entry name" value="Ig_V-set"/>
</dbReference>
<evidence type="ECO:0000256" key="1">
    <source>
        <dbReference type="ARBA" id="ARBA00022729"/>
    </source>
</evidence>
<keyword evidence="7" id="KW-1133">Transmembrane helix</keyword>
<dbReference type="PROSITE" id="PS50835">
    <property type="entry name" value="IG_LIKE"/>
    <property type="match status" value="4"/>
</dbReference>
<keyword evidence="10" id="KW-1185">Reference proteome</keyword>
<proteinExistence type="predicted"/>
<sequence>DVQAQSVTQLDSHVTVFEGNLVELRCNYSYSGAPYLFWYMQRPGHGLQLLLSYRSGSSVVHGINGFEANFHKSNSSFQLKKTSVHWRDSAVYFCALRRTHGDSVTQTEDRMIISEGRSLTINCTFIITNVASLALSWYVQYPGESLQFLLKVIMAGAKGSSRGFEATYGKGSSSFHLQKASVQEYDSAVYYCALGVAGNTQVEQSPKFLVVLQGENCTFHCNYTVSPANNLRWFRQDTGRGLVSLAVMTYSENKKSNGRYSATLKAGAQHSTLHITATQLEDTAFYICVVGAPYFTGVSSQQKLQQNPEFLSVPEGTMASLNCTFSDAAADNFRWYRQQPVKGPELLTSIFSSGEKEEGRFTIHLNKDSRHVSLHIRVSQPRRSNGDSVTQTEGQVTVTEGLPVKLNCNYETSYTSPFLFWYVQHPRKAPQLLLNSFTDKKTEHQGFHATLHKSNSSFHLQKSSVQLSDSALYYCALSD</sequence>
<feature type="non-terminal residue" evidence="9">
    <location>
        <position position="1"/>
    </location>
</feature>
<dbReference type="Gene3D" id="2.60.40.10">
    <property type="entry name" value="Immunoglobulins"/>
    <property type="match status" value="5"/>
</dbReference>
<dbReference type="GO" id="GO:0002250">
    <property type="term" value="P:adaptive immune response"/>
    <property type="evidence" value="ECO:0007669"/>
    <property type="project" value="UniProtKB-KW"/>
</dbReference>
<gene>
    <name evidence="9" type="ORF">U0070_016242</name>
</gene>
<feature type="domain" description="Ig-like" evidence="8">
    <location>
        <begin position="381"/>
        <end position="479"/>
    </location>
</feature>
<name>A0AAW0HDU8_MYOGA</name>
<keyword evidence="1" id="KW-0732">Signal</keyword>
<dbReference type="SMART" id="SM00408">
    <property type="entry name" value="IGc2"/>
    <property type="match status" value="2"/>
</dbReference>
<dbReference type="InterPro" id="IPR036179">
    <property type="entry name" value="Ig-like_dom_sf"/>
</dbReference>
<dbReference type="PANTHER" id="PTHR19367">
    <property type="entry name" value="T-CELL RECEPTOR ALPHA CHAIN V REGION"/>
    <property type="match status" value="1"/>
</dbReference>